<proteinExistence type="predicted"/>
<reference evidence="1" key="1">
    <citation type="submission" date="2021-12" db="EMBL/GenBank/DDBJ databases">
        <title>Bradyrhizobium xenonodulans sp. nov.</title>
        <authorList>
            <person name="Claassens R."/>
            <person name="Venter S.N."/>
            <person name="Beukes C.W."/>
            <person name="Stepkowski T."/>
            <person name="Steenkamp E.T."/>
        </authorList>
    </citation>
    <scope>NUCLEOTIDE SEQUENCE</scope>
    <source>
        <strain evidence="1">14AB</strain>
    </source>
</reference>
<gene>
    <name evidence="1" type="ORF">I3J27_28775</name>
</gene>
<sequence>MNEAELNAYGQMALALARHADGWAKSWDFKFPGITKPVYYHLSDSTFESVANCLWKLKVFRALDEENGGAAYFVIDCELEDAFRIAIANYDVGPSFKELLYTLIYLFGDYGTQYWGFSTRRDLAFGKDGRLTSVLDALVPLGYAERTEAGYIWTERVAPIMREAGYEDEWPVG</sequence>
<dbReference type="RefSeq" id="WP_270162258.1">
    <property type="nucleotide sequence ID" value="NZ_CP089391.1"/>
</dbReference>
<dbReference type="EMBL" id="CP089391">
    <property type="protein sequence ID" value="WBL76989.1"/>
    <property type="molecule type" value="Genomic_DNA"/>
</dbReference>
<evidence type="ECO:0000313" key="2">
    <source>
        <dbReference type="Proteomes" id="UP001179614"/>
    </source>
</evidence>
<name>A0ABY7MHE2_9BRAD</name>
<keyword evidence="2" id="KW-1185">Reference proteome</keyword>
<protein>
    <submittedName>
        <fullName evidence="1">Uncharacterized protein</fullName>
    </submittedName>
</protein>
<organism evidence="1 2">
    <name type="scientific">Bradyrhizobium xenonodulans</name>
    <dbReference type="NCBI Taxonomy" id="2736875"/>
    <lineage>
        <taxon>Bacteria</taxon>
        <taxon>Pseudomonadati</taxon>
        <taxon>Pseudomonadota</taxon>
        <taxon>Alphaproteobacteria</taxon>
        <taxon>Hyphomicrobiales</taxon>
        <taxon>Nitrobacteraceae</taxon>
        <taxon>Bradyrhizobium</taxon>
    </lineage>
</organism>
<evidence type="ECO:0000313" key="1">
    <source>
        <dbReference type="EMBL" id="WBL76989.1"/>
    </source>
</evidence>
<dbReference type="Proteomes" id="UP001179614">
    <property type="component" value="Chromosome"/>
</dbReference>
<accession>A0ABY7MHE2</accession>